<dbReference type="Pfam" id="PF00759">
    <property type="entry name" value="Glyco_hydro_9"/>
    <property type="match status" value="1"/>
</dbReference>
<keyword evidence="4" id="KW-0326">Glycosidase</keyword>
<evidence type="ECO:0000259" key="6">
    <source>
        <dbReference type="Pfam" id="PF00759"/>
    </source>
</evidence>
<sequence>GSAFTVTDASGRSVLTGKVGASTGKWSTTYPAVYPIDISALRTTGTYQVKVGGTVSPSFRVDTANALFGRLVDDTVTFFQMQRDGSDVIPGVMDRKPSHLTDRTASVYEIPKFDDETITSKMTKTGVTVDATGGWFDAGDFLKFTATTSYTVINLLLSQRTHRTTALAAEAQFGLDYLGKMWDPAKGVLYAQVGIGIGDGRSFVGDHEVWRLPEADDALNPKPGDKDYYIKYRPVFAANKAGARISPNLAGR</sequence>
<dbReference type="InterPro" id="IPR001701">
    <property type="entry name" value="Glyco_hydro_9"/>
</dbReference>
<dbReference type="EMBL" id="JBHTIS010002961">
    <property type="protein sequence ID" value="MFD1050604.1"/>
    <property type="molecule type" value="Genomic_DNA"/>
</dbReference>
<keyword evidence="5" id="KW-0624">Polysaccharide degradation</keyword>
<feature type="non-terminal residue" evidence="8">
    <location>
        <position position="252"/>
    </location>
</feature>
<dbReference type="InterPro" id="IPR008928">
    <property type="entry name" value="6-hairpin_glycosidase_sf"/>
</dbReference>
<feature type="non-terminal residue" evidence="8">
    <location>
        <position position="1"/>
    </location>
</feature>
<evidence type="ECO:0000256" key="1">
    <source>
        <dbReference type="ARBA" id="ARBA00007072"/>
    </source>
</evidence>
<dbReference type="InterPro" id="IPR004197">
    <property type="entry name" value="Cellulase_Ig-like"/>
</dbReference>
<organism evidence="8 9">
    <name type="scientific">Kibdelosporangium lantanae</name>
    <dbReference type="NCBI Taxonomy" id="1497396"/>
    <lineage>
        <taxon>Bacteria</taxon>
        <taxon>Bacillati</taxon>
        <taxon>Actinomycetota</taxon>
        <taxon>Actinomycetes</taxon>
        <taxon>Pseudonocardiales</taxon>
        <taxon>Pseudonocardiaceae</taxon>
        <taxon>Kibdelosporangium</taxon>
    </lineage>
</organism>
<dbReference type="CDD" id="cd02850">
    <property type="entry name" value="E_set_Cellulase_N"/>
    <property type="match status" value="1"/>
</dbReference>
<dbReference type="InterPro" id="IPR012341">
    <property type="entry name" value="6hp_glycosidase-like_sf"/>
</dbReference>
<dbReference type="InterPro" id="IPR014756">
    <property type="entry name" value="Ig_E-set"/>
</dbReference>
<keyword evidence="2 8" id="KW-0378">Hydrolase</keyword>
<dbReference type="Gene3D" id="2.60.40.10">
    <property type="entry name" value="Immunoglobulins"/>
    <property type="match status" value="1"/>
</dbReference>
<keyword evidence="9" id="KW-1185">Reference proteome</keyword>
<dbReference type="Proteomes" id="UP001597045">
    <property type="component" value="Unassembled WGS sequence"/>
</dbReference>
<accession>A0ABW3MMV8</accession>
<dbReference type="SUPFAM" id="SSF81296">
    <property type="entry name" value="E set domains"/>
    <property type="match status" value="1"/>
</dbReference>
<dbReference type="InterPro" id="IPR013783">
    <property type="entry name" value="Ig-like_fold"/>
</dbReference>
<protein>
    <submittedName>
        <fullName evidence="8">Glycoside hydrolase family 9 protein</fullName>
    </submittedName>
</protein>
<evidence type="ECO:0000259" key="7">
    <source>
        <dbReference type="Pfam" id="PF02927"/>
    </source>
</evidence>
<evidence type="ECO:0000313" key="9">
    <source>
        <dbReference type="Proteomes" id="UP001597045"/>
    </source>
</evidence>
<dbReference type="Pfam" id="PF02927">
    <property type="entry name" value="CelD_N"/>
    <property type="match status" value="1"/>
</dbReference>
<evidence type="ECO:0000256" key="4">
    <source>
        <dbReference type="ARBA" id="ARBA00023295"/>
    </source>
</evidence>
<proteinExistence type="inferred from homology"/>
<evidence type="ECO:0000256" key="5">
    <source>
        <dbReference type="ARBA" id="ARBA00023326"/>
    </source>
</evidence>
<evidence type="ECO:0000313" key="8">
    <source>
        <dbReference type="EMBL" id="MFD1050604.1"/>
    </source>
</evidence>
<gene>
    <name evidence="8" type="ORF">ACFQ1S_36295</name>
</gene>
<reference evidence="9" key="1">
    <citation type="journal article" date="2019" name="Int. J. Syst. Evol. Microbiol.">
        <title>The Global Catalogue of Microorganisms (GCM) 10K type strain sequencing project: providing services to taxonomists for standard genome sequencing and annotation.</title>
        <authorList>
            <consortium name="The Broad Institute Genomics Platform"/>
            <consortium name="The Broad Institute Genome Sequencing Center for Infectious Disease"/>
            <person name="Wu L."/>
            <person name="Ma J."/>
        </authorList>
    </citation>
    <scope>NUCLEOTIDE SEQUENCE [LARGE SCALE GENOMIC DNA]</scope>
    <source>
        <strain evidence="9">JCM 31486</strain>
    </source>
</reference>
<feature type="domain" description="Cellulase Ig-like" evidence="7">
    <location>
        <begin position="3"/>
        <end position="54"/>
    </location>
</feature>
<dbReference type="Gene3D" id="1.50.10.10">
    <property type="match status" value="1"/>
</dbReference>
<comment type="similarity">
    <text evidence="1">Belongs to the glycosyl hydrolase 9 (cellulase E) family.</text>
</comment>
<comment type="caution">
    <text evidence="8">The sequence shown here is derived from an EMBL/GenBank/DDBJ whole genome shotgun (WGS) entry which is preliminary data.</text>
</comment>
<dbReference type="PANTHER" id="PTHR22298">
    <property type="entry name" value="ENDO-1,4-BETA-GLUCANASE"/>
    <property type="match status" value="1"/>
</dbReference>
<evidence type="ECO:0000256" key="2">
    <source>
        <dbReference type="ARBA" id="ARBA00022801"/>
    </source>
</evidence>
<name>A0ABW3MMV8_9PSEU</name>
<feature type="domain" description="Glycoside hydrolase family 9" evidence="6">
    <location>
        <begin position="69"/>
        <end position="240"/>
    </location>
</feature>
<keyword evidence="3" id="KW-0119">Carbohydrate metabolism</keyword>
<dbReference type="SUPFAM" id="SSF48208">
    <property type="entry name" value="Six-hairpin glycosidases"/>
    <property type="match status" value="1"/>
</dbReference>
<dbReference type="GO" id="GO:0016787">
    <property type="term" value="F:hydrolase activity"/>
    <property type="evidence" value="ECO:0007669"/>
    <property type="project" value="UniProtKB-KW"/>
</dbReference>
<evidence type="ECO:0000256" key="3">
    <source>
        <dbReference type="ARBA" id="ARBA00023277"/>
    </source>
</evidence>